<dbReference type="GO" id="GO:0006897">
    <property type="term" value="P:endocytosis"/>
    <property type="evidence" value="ECO:0007669"/>
    <property type="project" value="InterPro"/>
</dbReference>
<dbReference type="InterPro" id="IPR011993">
    <property type="entry name" value="PH-like_dom_sf"/>
</dbReference>
<feature type="region of interest" description="Disordered" evidence="1">
    <location>
        <begin position="223"/>
        <end position="292"/>
    </location>
</feature>
<dbReference type="EMBL" id="BRXU01000003">
    <property type="protein sequence ID" value="GLC50081.1"/>
    <property type="molecule type" value="Genomic_DNA"/>
</dbReference>
<feature type="compositionally biased region" description="Polar residues" evidence="1">
    <location>
        <begin position="233"/>
        <end position="246"/>
    </location>
</feature>
<dbReference type="SUPFAM" id="SSF50729">
    <property type="entry name" value="PH domain-like"/>
    <property type="match status" value="1"/>
</dbReference>
<dbReference type="PANTHER" id="PTHR12847:SF3">
    <property type="entry name" value="EAR-BINDING COAT-ASSOCIATED PROTEIN 2, PUTATIVE, EXPRESSED-RELATED"/>
    <property type="match status" value="1"/>
</dbReference>
<dbReference type="Pfam" id="PF07933">
    <property type="entry name" value="DUF1681"/>
    <property type="match status" value="1"/>
</dbReference>
<evidence type="ECO:0000313" key="4">
    <source>
        <dbReference type="Proteomes" id="UP001165080"/>
    </source>
</evidence>
<dbReference type="AlphaFoldDB" id="A0A9W6BDC9"/>
<feature type="domain" description="NECAP PHear" evidence="2">
    <location>
        <begin position="2"/>
        <end position="158"/>
    </location>
</feature>
<proteinExistence type="predicted"/>
<gene>
    <name evidence="3" type="primary">PLEST000409</name>
    <name evidence="3" type="ORF">PLESTB_000340100</name>
</gene>
<comment type="caution">
    <text evidence="3">The sequence shown here is derived from an EMBL/GenBank/DDBJ whole genome shotgun (WGS) entry which is preliminary data.</text>
</comment>
<keyword evidence="4" id="KW-1185">Reference proteome</keyword>
<dbReference type="PANTHER" id="PTHR12847">
    <property type="entry name" value="ATP-BINDING CASSETTE ABC TRANSPORTER-RELATED"/>
    <property type="match status" value="1"/>
</dbReference>
<organism evidence="3 4">
    <name type="scientific">Pleodorina starrii</name>
    <dbReference type="NCBI Taxonomy" id="330485"/>
    <lineage>
        <taxon>Eukaryota</taxon>
        <taxon>Viridiplantae</taxon>
        <taxon>Chlorophyta</taxon>
        <taxon>core chlorophytes</taxon>
        <taxon>Chlorophyceae</taxon>
        <taxon>CS clade</taxon>
        <taxon>Chlamydomonadales</taxon>
        <taxon>Volvocaceae</taxon>
        <taxon>Pleodorina</taxon>
    </lineage>
</organism>
<sequence length="292" mass="29744">MVAKGELCEIRLEDPSSGELFAVCPVQYGQRGVCVEPVTDSSRYYVLRVEDPATRRHAFLGMGFDNRTDAFDFIEALIRHEQQVARERAARAKVAGPGPGSNPAGASASGASTSASGPQYWGPGTAAANSTAAAEVEGLYRQTADLRLQEGQTIRVNVCGLKKPGGSATAAGAGGFLSGLASASAQSPTRAGAPPSVPCIGAIPPPPLQPGQPAAAALQPPMLAPPPVPLQSQTYGRKQVPPQQGAVTKPAESFAPAAPQLGESLATGATAAMQAPSTAATTSGQDNWATFD</sequence>
<reference evidence="3 4" key="1">
    <citation type="journal article" date="2023" name="Commun. Biol.">
        <title>Reorganization of the ancestral sex-determining regions during the evolution of trioecy in Pleodorina starrii.</title>
        <authorList>
            <person name="Takahashi K."/>
            <person name="Suzuki S."/>
            <person name="Kawai-Toyooka H."/>
            <person name="Yamamoto K."/>
            <person name="Hamaji T."/>
            <person name="Ootsuki R."/>
            <person name="Yamaguchi H."/>
            <person name="Kawachi M."/>
            <person name="Higashiyama T."/>
            <person name="Nozaki H."/>
        </authorList>
    </citation>
    <scope>NUCLEOTIDE SEQUENCE [LARGE SCALE GENOMIC DNA]</scope>
    <source>
        <strain evidence="3 4">NIES-4479</strain>
    </source>
</reference>
<dbReference type="GO" id="GO:0030125">
    <property type="term" value="C:clathrin vesicle coat"/>
    <property type="evidence" value="ECO:0007669"/>
    <property type="project" value="TreeGrafter"/>
</dbReference>
<dbReference type="Proteomes" id="UP001165080">
    <property type="component" value="Unassembled WGS sequence"/>
</dbReference>
<feature type="compositionally biased region" description="Low complexity" evidence="1">
    <location>
        <begin position="92"/>
        <end position="118"/>
    </location>
</feature>
<accession>A0A9W6BDC9</accession>
<name>A0A9W6BDC9_9CHLO</name>
<evidence type="ECO:0000313" key="3">
    <source>
        <dbReference type="EMBL" id="GLC50081.1"/>
    </source>
</evidence>
<feature type="compositionally biased region" description="Polar residues" evidence="1">
    <location>
        <begin position="283"/>
        <end position="292"/>
    </location>
</feature>
<protein>
    <recommendedName>
        <fullName evidence="2">NECAP PHear domain-containing protein</fullName>
    </recommendedName>
</protein>
<dbReference type="InterPro" id="IPR012466">
    <property type="entry name" value="NECAP_PHear"/>
</dbReference>
<evidence type="ECO:0000259" key="2">
    <source>
        <dbReference type="Pfam" id="PF07933"/>
    </source>
</evidence>
<feature type="compositionally biased region" description="Low complexity" evidence="1">
    <location>
        <begin position="269"/>
        <end position="282"/>
    </location>
</feature>
<dbReference type="Gene3D" id="2.30.29.30">
    <property type="entry name" value="Pleckstrin-homology domain (PH domain)/Phosphotyrosine-binding domain (PTB)"/>
    <property type="match status" value="1"/>
</dbReference>
<feature type="region of interest" description="Disordered" evidence="1">
    <location>
        <begin position="88"/>
        <end position="126"/>
    </location>
</feature>
<evidence type="ECO:0000256" key="1">
    <source>
        <dbReference type="SAM" id="MobiDB-lite"/>
    </source>
</evidence>